<accession>V5RDF5</accession>
<dbReference type="Proteomes" id="UP000019443">
    <property type="component" value="Plasmid pLPU83a"/>
</dbReference>
<evidence type="ECO:0000313" key="8">
    <source>
        <dbReference type="EMBL" id="CDM59847.1"/>
    </source>
</evidence>
<dbReference type="RefSeq" id="WP_032495734.1">
    <property type="nucleotide sequence ID" value="NZ_ATTO01000042.1"/>
</dbReference>
<feature type="domain" description="Helicase C-terminal" evidence="6">
    <location>
        <begin position="390"/>
        <end position="592"/>
    </location>
</feature>
<reference evidence="7" key="3">
    <citation type="journal article" date="2014" name="FEMS Microbiol. Ecol.">
        <title>Rhizobial plasmid pLPU83a is able to switch between different transfer machineries depending on its genomic background.</title>
        <authorList>
            <person name="Torres Tejerizo G."/>
            <person name="Pistorio M."/>
            <person name="Althabegoiti M.J."/>
            <person name="Cervantes L."/>
            <person name="Wibberg D."/>
            <person name="Schluter A."/>
            <person name="Puhler A."/>
            <person name="Lagares A."/>
            <person name="Romero D."/>
            <person name="Brom S."/>
        </authorList>
    </citation>
    <scope>NUCLEOTIDE SEQUENCE</scope>
    <source>
        <strain evidence="7">LPU83</strain>
        <plasmid evidence="7">pLPU83a</plasmid>
    </source>
</reference>
<gene>
    <name evidence="8" type="ORF">LPU83_pLPU83a_0006</name>
</gene>
<dbReference type="GO" id="GO:0016787">
    <property type="term" value="F:hydrolase activity"/>
    <property type="evidence" value="ECO:0007669"/>
    <property type="project" value="UniProtKB-KW"/>
</dbReference>
<dbReference type="EC" id="3.6.1.-" evidence="8"/>
<dbReference type="HOGENOM" id="CLU_291308_0_0_5"/>
<evidence type="ECO:0000256" key="2">
    <source>
        <dbReference type="ARBA" id="ARBA00022801"/>
    </source>
</evidence>
<dbReference type="InterPro" id="IPR001650">
    <property type="entry name" value="Helicase_C-like"/>
</dbReference>
<dbReference type="InterPro" id="IPR027417">
    <property type="entry name" value="P-loop_NTPase"/>
</dbReference>
<dbReference type="EMBL" id="HG916853">
    <property type="protein sequence ID" value="CDM59847.1"/>
    <property type="molecule type" value="Genomic_DNA"/>
</dbReference>
<keyword evidence="4" id="KW-0067">ATP-binding</keyword>
<dbReference type="PANTHER" id="PTHR47961">
    <property type="entry name" value="DNA POLYMERASE THETA, PUTATIVE (AFU_ORTHOLOGUE AFUA_1G05260)-RELATED"/>
    <property type="match status" value="1"/>
</dbReference>
<reference evidence="8 9" key="2">
    <citation type="submission" date="2013-11" db="EMBL/GenBank/DDBJ databases">
        <title>Draft genome sequence of the broad-host-range Rhizobium sp. LPU83 strain, a member of the low-genetic diversity Oregon-like Rhizobium sp. group.</title>
        <authorList>
            <person name="Wibberg D."/>
            <person name="Puehler A."/>
            <person name="Schlueter A."/>
        </authorList>
    </citation>
    <scope>NUCLEOTIDE SEQUENCE [LARGE SCALE GENOMIC DNA]</scope>
    <source>
        <strain evidence="8 9">LPU83</strain>
        <plasmid evidence="8 9">pLPU83a</plasmid>
    </source>
</reference>
<evidence type="ECO:0000259" key="6">
    <source>
        <dbReference type="PROSITE" id="PS51194"/>
    </source>
</evidence>
<dbReference type="InterPro" id="IPR014001">
    <property type="entry name" value="Helicase_ATP-bd"/>
</dbReference>
<dbReference type="InterPro" id="IPR011545">
    <property type="entry name" value="DEAD/DEAH_box_helicase_dom"/>
</dbReference>
<dbReference type="SMART" id="SM00490">
    <property type="entry name" value="HELICc"/>
    <property type="match status" value="1"/>
</dbReference>
<protein>
    <submittedName>
        <fullName evidence="8">Putative ATP-dependent RNA helicase</fullName>
        <ecNumber evidence="8">3.6.1.-</ecNumber>
    </submittedName>
</protein>
<keyword evidence="2 8" id="KW-0378">Hydrolase</keyword>
<keyword evidence="9" id="KW-1185">Reference proteome</keyword>
<evidence type="ECO:0000256" key="3">
    <source>
        <dbReference type="ARBA" id="ARBA00022806"/>
    </source>
</evidence>
<dbReference type="GO" id="GO:0004386">
    <property type="term" value="F:helicase activity"/>
    <property type="evidence" value="ECO:0007669"/>
    <property type="project" value="UniProtKB-KW"/>
</dbReference>
<dbReference type="PATRIC" id="fig|348824.6.peg.4512"/>
<geneLocation type="plasmid" evidence="7 9">
    <name>pLPU83a</name>
</geneLocation>
<evidence type="ECO:0000259" key="5">
    <source>
        <dbReference type="PROSITE" id="PS51192"/>
    </source>
</evidence>
<dbReference type="InterPro" id="IPR050474">
    <property type="entry name" value="Hel308_SKI2-like"/>
</dbReference>
<dbReference type="PANTHER" id="PTHR47961:SF6">
    <property type="entry name" value="DNA-DIRECTED DNA POLYMERASE"/>
    <property type="match status" value="1"/>
</dbReference>
<dbReference type="GO" id="GO:0003676">
    <property type="term" value="F:nucleic acid binding"/>
    <property type="evidence" value="ECO:0007669"/>
    <property type="project" value="InterPro"/>
</dbReference>
<dbReference type="EMBL" id="KF647254">
    <property type="protein sequence ID" value="AHB33415.1"/>
    <property type="molecule type" value="Genomic_DNA"/>
</dbReference>
<dbReference type="SUPFAM" id="SSF52540">
    <property type="entry name" value="P-loop containing nucleoside triphosphate hydrolases"/>
    <property type="match status" value="1"/>
</dbReference>
<dbReference type="Gene3D" id="3.40.50.300">
    <property type="entry name" value="P-loop containing nucleotide triphosphate hydrolases"/>
    <property type="match status" value="2"/>
</dbReference>
<reference evidence="7" key="1">
    <citation type="submission" date="2013-09" db="EMBL/GenBank/DDBJ databases">
        <authorList>
            <person name="Torres Tejerizo G.A."/>
            <person name="Pistorio M."/>
            <person name="Althabegoiti M.J."/>
            <person name="Cervantes L."/>
            <person name="Wibberg D."/>
            <person name="Schluter A."/>
            <person name="Puhler A."/>
            <person name="Lagares A."/>
            <person name="Romero D."/>
            <person name="Brom S."/>
        </authorList>
    </citation>
    <scope>NUCLEOTIDE SEQUENCE</scope>
    <source>
        <strain evidence="7">LPU83</strain>
        <plasmid evidence="7">pLPU83a</plasmid>
    </source>
</reference>
<keyword evidence="3 8" id="KW-0347">Helicase</keyword>
<dbReference type="Pfam" id="PF00270">
    <property type="entry name" value="DEAD"/>
    <property type="match status" value="1"/>
</dbReference>
<proteinExistence type="predicted"/>
<feature type="domain" description="Helicase ATP-binding" evidence="5">
    <location>
        <begin position="106"/>
        <end position="265"/>
    </location>
</feature>
<evidence type="ECO:0000313" key="7">
    <source>
        <dbReference type="EMBL" id="AHB33415.1"/>
    </source>
</evidence>
<dbReference type="AlphaFoldDB" id="V5RDF5"/>
<dbReference type="GO" id="GO:0005524">
    <property type="term" value="F:ATP binding"/>
    <property type="evidence" value="ECO:0007669"/>
    <property type="project" value="UniProtKB-KW"/>
</dbReference>
<dbReference type="PROSITE" id="PS51192">
    <property type="entry name" value="HELICASE_ATP_BIND_1"/>
    <property type="match status" value="1"/>
</dbReference>
<keyword evidence="7" id="KW-0614">Plasmid</keyword>
<name>V5RDF5_9HYPH</name>
<organism evidence="7">
    <name type="scientific">Rhizobium favelukesii</name>
    <dbReference type="NCBI Taxonomy" id="348824"/>
    <lineage>
        <taxon>Bacteria</taxon>
        <taxon>Pseudomonadati</taxon>
        <taxon>Pseudomonadota</taxon>
        <taxon>Alphaproteobacteria</taxon>
        <taxon>Hyphomicrobiales</taxon>
        <taxon>Rhizobiaceae</taxon>
        <taxon>Rhizobium/Agrobacterium group</taxon>
        <taxon>Rhizobium</taxon>
    </lineage>
</organism>
<sequence>MSVAVPEATPGRFATAQDAFRKVIELCSNVELAGEEMLGGELRTAYAGPAHLASMLLSASDAIDQAALAKLPPPDGADAGFWQRWLTFRAEDAPYVWRNHREAIRKGFYQTGNSAVLVLPTGAGKTTISVLKIAATLARKKKVIFLAPTHALVEQLTDDLQKMFPTDKFGLEVSSDYDSLLLEEAQLQDIEVMTPERCLAMLSYSPTSFHKVGLLVFDECHLLSAESGKIGRALDGMLCLLAFRAAVPEADMLFLSAMLKNGPEFSEWIAKLTGRPCLAVDLLWKPSRQARGVVTYEENEITQAVERAKSAQRAKNVQEKKIAKGLRAPAEREIRAQPYVVWGLQHNWTNSTTAHAFTSISDDAFQLAGGFKGGRIWATPNANDVAAAISLRAHKSGLKTIVFVNTKADAVGTAKKIASELGEAVVLNESEVALWDALVLELGDAKHSIFGEPNFGAVPHNSSMLRLERALSERLFRRSDGARVIVATPTLAQGLNLPAHLAVLAGDKRSSATDGKREALEAHELLNAAARAGRAGHLANGVVILIPEPITTFKPGAVLNADLKGKLKSVLPEDDRCVTITDPLEVVLDRVMEGKLDDRQVTYTINRLVALSAADVDVASTDNLMSRSFGSFLAEKKKKQNDYLKKVQELWDFAKEAVENDPQAVVVLMASQSGLPLDLLEKLRVRLSDGLGNLPTTIEGWIGWVFAWLKEDADACEHLLRDVEKSAISAAGKKAGTPLTAAVLEAIQPGIEAWISDKPVNEIQRALGGNPNGTPESSKMCMRARELIATFIPRGLSFVIGVVARMAEELDADKSQPPLELELLQSLSGAVRRGFDTVGKLQFANGHREILGRLQLHRLYEETYGFTDEEFDEEL</sequence>
<evidence type="ECO:0000256" key="1">
    <source>
        <dbReference type="ARBA" id="ARBA00022741"/>
    </source>
</evidence>
<dbReference type="eggNOG" id="COG4581">
    <property type="taxonomic scope" value="Bacteria"/>
</dbReference>
<dbReference type="KEGG" id="rhl:LPU83_pLPU83a_0006"/>
<keyword evidence="1" id="KW-0547">Nucleotide-binding</keyword>
<evidence type="ECO:0000313" key="9">
    <source>
        <dbReference type="Proteomes" id="UP000019443"/>
    </source>
</evidence>
<evidence type="ECO:0000256" key="4">
    <source>
        <dbReference type="ARBA" id="ARBA00022840"/>
    </source>
</evidence>
<dbReference type="PROSITE" id="PS51194">
    <property type="entry name" value="HELICASE_CTER"/>
    <property type="match status" value="1"/>
</dbReference>
<dbReference type="SMART" id="SM00487">
    <property type="entry name" value="DEXDc"/>
    <property type="match status" value="1"/>
</dbReference>